<accession>A0A8J2JVK0</accession>
<sequence>LDLKLSKAEMKGKKAKTNNKPDEKPLSKSKRTPQTKPTNKGFSIKRILAQAQARKAQQQTEKSPLEDVATKDAAVQKAADVAKYEPQSPVLDINVNPTEQLPEDFRDPPEPEDDFDSSGSSSSSSSSSKSLNSRANQIRRRFTAYAYKTQISGNIEEEEHSSSTEELVQVIKKRRVDKQMDEEEEYDQETTGKWQRSGLAMICILALLFMAHCGAAAYLFMTPQPYEHPYTCLTSNCKRMSQWFHSAMDKFVNPCDNFYLYVCGKFLAGNPPVELPKNVTPAFLDGIPYKYDGNEKLGKFLKPVDEFPSNQILPFYKSCMFQKRRDEIGNEPLI</sequence>
<feature type="compositionally biased region" description="Basic and acidic residues" evidence="1">
    <location>
        <begin position="1"/>
        <end position="12"/>
    </location>
</feature>
<evidence type="ECO:0000256" key="1">
    <source>
        <dbReference type="SAM" id="MobiDB-lite"/>
    </source>
</evidence>
<feature type="transmembrane region" description="Helical" evidence="2">
    <location>
        <begin position="199"/>
        <end position="221"/>
    </location>
</feature>
<dbReference type="GO" id="GO:0004222">
    <property type="term" value="F:metalloendopeptidase activity"/>
    <property type="evidence" value="ECO:0007669"/>
    <property type="project" value="InterPro"/>
</dbReference>
<dbReference type="GO" id="GO:0006508">
    <property type="term" value="P:proteolysis"/>
    <property type="evidence" value="ECO:0007669"/>
    <property type="project" value="InterPro"/>
</dbReference>
<keyword evidence="2" id="KW-0812">Transmembrane</keyword>
<dbReference type="AlphaFoldDB" id="A0A8J2JVK0"/>
<evidence type="ECO:0000313" key="3">
    <source>
        <dbReference type="EMBL" id="CAG7727545.1"/>
    </source>
</evidence>
<feature type="non-terminal residue" evidence="3">
    <location>
        <position position="1"/>
    </location>
</feature>
<proteinExistence type="predicted"/>
<reference evidence="3" key="1">
    <citation type="submission" date="2021-06" db="EMBL/GenBank/DDBJ databases">
        <authorList>
            <person name="Hodson N. C."/>
            <person name="Mongue J. A."/>
            <person name="Jaron S. K."/>
        </authorList>
    </citation>
    <scope>NUCLEOTIDE SEQUENCE</scope>
</reference>
<feature type="compositionally biased region" description="Low complexity" evidence="1">
    <location>
        <begin position="117"/>
        <end position="133"/>
    </location>
</feature>
<dbReference type="EMBL" id="CAJVCH010150105">
    <property type="protein sequence ID" value="CAG7727545.1"/>
    <property type="molecule type" value="Genomic_DNA"/>
</dbReference>
<dbReference type="Proteomes" id="UP000708208">
    <property type="component" value="Unassembled WGS sequence"/>
</dbReference>
<protein>
    <recommendedName>
        <fullName evidence="5">Peptidase M13 N-terminal domain-containing protein</fullName>
    </recommendedName>
</protein>
<keyword evidence="2" id="KW-0472">Membrane</keyword>
<keyword evidence="4" id="KW-1185">Reference proteome</keyword>
<feature type="compositionally biased region" description="Low complexity" evidence="1">
    <location>
        <begin position="71"/>
        <end position="81"/>
    </location>
</feature>
<name>A0A8J2JVK0_9HEXA</name>
<dbReference type="InterPro" id="IPR000718">
    <property type="entry name" value="Peptidase_M13"/>
</dbReference>
<evidence type="ECO:0000313" key="4">
    <source>
        <dbReference type="Proteomes" id="UP000708208"/>
    </source>
</evidence>
<dbReference type="PROSITE" id="PS51885">
    <property type="entry name" value="NEPRILYSIN"/>
    <property type="match status" value="1"/>
</dbReference>
<feature type="non-terminal residue" evidence="3">
    <location>
        <position position="334"/>
    </location>
</feature>
<evidence type="ECO:0000256" key="2">
    <source>
        <dbReference type="SAM" id="Phobius"/>
    </source>
</evidence>
<gene>
    <name evidence="3" type="ORF">AFUS01_LOCUS16381</name>
</gene>
<keyword evidence="2" id="KW-1133">Transmembrane helix</keyword>
<feature type="region of interest" description="Disordered" evidence="1">
    <location>
        <begin position="1"/>
        <end position="135"/>
    </location>
</feature>
<dbReference type="OrthoDB" id="8297533at2759"/>
<organism evidence="3 4">
    <name type="scientific">Allacma fusca</name>
    <dbReference type="NCBI Taxonomy" id="39272"/>
    <lineage>
        <taxon>Eukaryota</taxon>
        <taxon>Metazoa</taxon>
        <taxon>Ecdysozoa</taxon>
        <taxon>Arthropoda</taxon>
        <taxon>Hexapoda</taxon>
        <taxon>Collembola</taxon>
        <taxon>Symphypleona</taxon>
        <taxon>Sminthuridae</taxon>
        <taxon>Allacma</taxon>
    </lineage>
</organism>
<comment type="caution">
    <text evidence="3">The sequence shown here is derived from an EMBL/GenBank/DDBJ whole genome shotgun (WGS) entry which is preliminary data.</text>
</comment>
<evidence type="ECO:0008006" key="5">
    <source>
        <dbReference type="Google" id="ProtNLM"/>
    </source>
</evidence>
<feature type="compositionally biased region" description="Low complexity" evidence="1">
    <location>
        <begin position="49"/>
        <end position="59"/>
    </location>
</feature>